<accession>A0A1T5DL38</accession>
<dbReference type="STRING" id="651661.SAMN05660293_01709"/>
<dbReference type="Proteomes" id="UP000190897">
    <property type="component" value="Unassembled WGS sequence"/>
</dbReference>
<organism evidence="1 2">
    <name type="scientific">Dyadobacter psychrophilus</name>
    <dbReference type="NCBI Taxonomy" id="651661"/>
    <lineage>
        <taxon>Bacteria</taxon>
        <taxon>Pseudomonadati</taxon>
        <taxon>Bacteroidota</taxon>
        <taxon>Cytophagia</taxon>
        <taxon>Cytophagales</taxon>
        <taxon>Spirosomataceae</taxon>
        <taxon>Dyadobacter</taxon>
    </lineage>
</organism>
<protein>
    <submittedName>
        <fullName evidence="1">Uncharacterized protein</fullName>
    </submittedName>
</protein>
<keyword evidence="2" id="KW-1185">Reference proteome</keyword>
<sequence>MYEGSGDVGSKIKYNYPERKNLGFKFQKKIQISSTVNFVTD</sequence>
<reference evidence="2" key="1">
    <citation type="submission" date="2017-02" db="EMBL/GenBank/DDBJ databases">
        <authorList>
            <person name="Varghese N."/>
            <person name="Submissions S."/>
        </authorList>
    </citation>
    <scope>NUCLEOTIDE SEQUENCE [LARGE SCALE GENOMIC DNA]</scope>
    <source>
        <strain evidence="2">DSM 22270</strain>
    </source>
</reference>
<proteinExistence type="predicted"/>
<dbReference type="AlphaFoldDB" id="A0A1T5DL38"/>
<evidence type="ECO:0000313" key="2">
    <source>
        <dbReference type="Proteomes" id="UP000190897"/>
    </source>
</evidence>
<gene>
    <name evidence="1" type="ORF">SAMN05660293_01709</name>
</gene>
<evidence type="ECO:0000313" key="1">
    <source>
        <dbReference type="EMBL" id="SKB72432.1"/>
    </source>
</evidence>
<dbReference type="EMBL" id="FUZA01000002">
    <property type="protein sequence ID" value="SKB72432.1"/>
    <property type="molecule type" value="Genomic_DNA"/>
</dbReference>
<name>A0A1T5DL38_9BACT</name>